<dbReference type="PANTHER" id="PTHR23242">
    <property type="entry name" value="TRANSCRIPTION FACTOR HOXA13"/>
    <property type="match status" value="1"/>
</dbReference>
<accession>A0A6G3XJ07</accession>
<evidence type="ECO:0000313" key="1">
    <source>
        <dbReference type="EMBL" id="NEE17721.1"/>
    </source>
</evidence>
<comment type="caution">
    <text evidence="1">The sequence shown here is derived from an EMBL/GenBank/DDBJ whole genome shotgun (WGS) entry which is preliminary data.</text>
</comment>
<gene>
    <name evidence="1" type="ORF">G3M58_66075</name>
</gene>
<dbReference type="Pfam" id="PF03752">
    <property type="entry name" value="ALF"/>
    <property type="match status" value="1"/>
</dbReference>
<sequence>ALNADTQPALIAFLTDAQYDARLEDARVQVTAMMTQSGPEVRKYADRALSGTASDVEWFIETGQHIARARDQESAKIEELVAVVEREGKRAERQTNLAVEASERAQTAAL</sequence>
<dbReference type="PANTHER" id="PTHR23242:SF9">
    <property type="entry name" value="TRANSCRIPTION FACTOR HOXA13"/>
    <property type="match status" value="1"/>
</dbReference>
<protein>
    <recommendedName>
        <fullName evidence="2">Flotillin family protein</fullName>
    </recommendedName>
</protein>
<reference evidence="1" key="1">
    <citation type="submission" date="2020-01" db="EMBL/GenBank/DDBJ databases">
        <title>Insect and environment-associated Actinomycetes.</title>
        <authorList>
            <person name="Currrie C."/>
            <person name="Chevrette M."/>
            <person name="Carlson C."/>
            <person name="Stubbendieck R."/>
            <person name="Wendt-Pienkowski E."/>
        </authorList>
    </citation>
    <scope>NUCLEOTIDE SEQUENCE</scope>
    <source>
        <strain evidence="1">SID7499</strain>
    </source>
</reference>
<name>A0A6G3XJ07_9ACTN</name>
<proteinExistence type="predicted"/>
<evidence type="ECO:0008006" key="2">
    <source>
        <dbReference type="Google" id="ProtNLM"/>
    </source>
</evidence>
<feature type="non-terminal residue" evidence="1">
    <location>
        <position position="110"/>
    </location>
</feature>
<dbReference type="InterPro" id="IPR005506">
    <property type="entry name" value="DUF312_ALF"/>
</dbReference>
<dbReference type="EMBL" id="JAAGMN010006867">
    <property type="protein sequence ID" value="NEE17721.1"/>
    <property type="molecule type" value="Genomic_DNA"/>
</dbReference>
<feature type="non-terminal residue" evidence="1">
    <location>
        <position position="1"/>
    </location>
</feature>
<organism evidence="1">
    <name type="scientific">Streptomyces sp. SID7499</name>
    <dbReference type="NCBI Taxonomy" id="2706086"/>
    <lineage>
        <taxon>Bacteria</taxon>
        <taxon>Bacillati</taxon>
        <taxon>Actinomycetota</taxon>
        <taxon>Actinomycetes</taxon>
        <taxon>Kitasatosporales</taxon>
        <taxon>Streptomycetaceae</taxon>
        <taxon>Streptomyces</taxon>
    </lineage>
</organism>
<dbReference type="AlphaFoldDB" id="A0A6G3XJ07"/>